<gene>
    <name evidence="2" type="ORF">H0235_002725</name>
</gene>
<proteinExistence type="predicted"/>
<feature type="compositionally biased region" description="Basic residues" evidence="1">
    <location>
        <begin position="40"/>
        <end position="58"/>
    </location>
</feature>
<feature type="region of interest" description="Disordered" evidence="1">
    <location>
        <begin position="1"/>
        <end position="106"/>
    </location>
</feature>
<keyword evidence="3" id="KW-1185">Reference proteome</keyword>
<reference evidence="2" key="1">
    <citation type="journal article" date="2020" name="G3 (Bethesda)">
        <title>High-Quality Assemblies for Three Invasive Social Wasps from the &lt;i&gt;Vespula&lt;/i&gt; Genus.</title>
        <authorList>
            <person name="Harrop T.W.R."/>
            <person name="Guhlin J."/>
            <person name="McLaughlin G.M."/>
            <person name="Permina E."/>
            <person name="Stockwell P."/>
            <person name="Gilligan J."/>
            <person name="Le Lec M.F."/>
            <person name="Gruber M.A.M."/>
            <person name="Quinn O."/>
            <person name="Lovegrove M."/>
            <person name="Duncan E.J."/>
            <person name="Remnant E.J."/>
            <person name="Van Eeckhoven J."/>
            <person name="Graham B."/>
            <person name="Knapp R.A."/>
            <person name="Langford K.W."/>
            <person name="Kronenberg Z."/>
            <person name="Press M.O."/>
            <person name="Eacker S.M."/>
            <person name="Wilson-Rankin E.E."/>
            <person name="Purcell J."/>
            <person name="Lester P.J."/>
            <person name="Dearden P.K."/>
        </authorList>
    </citation>
    <scope>NUCLEOTIDE SEQUENCE</scope>
    <source>
        <strain evidence="2">Volc-1</strain>
    </source>
</reference>
<evidence type="ECO:0000313" key="2">
    <source>
        <dbReference type="EMBL" id="KAF7434534.1"/>
    </source>
</evidence>
<feature type="compositionally biased region" description="Acidic residues" evidence="1">
    <location>
        <begin position="62"/>
        <end position="87"/>
    </location>
</feature>
<dbReference type="AlphaFoldDB" id="A0A834PBJ8"/>
<name>A0A834PBJ8_VESPE</name>
<protein>
    <submittedName>
        <fullName evidence="2">Uncharacterized protein</fullName>
    </submittedName>
</protein>
<dbReference type="Proteomes" id="UP000600918">
    <property type="component" value="Unassembled WGS sequence"/>
</dbReference>
<evidence type="ECO:0000256" key="1">
    <source>
        <dbReference type="SAM" id="MobiDB-lite"/>
    </source>
</evidence>
<sequence>MLQVPRMAKKEQYATSTEADVAASKPTTPAGECFDVRRTGSSKRRRTRKRGRRRRRRRKGEEEEEEEEDNNDDDDDKEEEDDDDEEEVVKCKRRMYVSYIGSNDRS</sequence>
<accession>A0A834PBJ8</accession>
<comment type="caution">
    <text evidence="2">The sequence shown here is derived from an EMBL/GenBank/DDBJ whole genome shotgun (WGS) entry which is preliminary data.</text>
</comment>
<evidence type="ECO:0000313" key="3">
    <source>
        <dbReference type="Proteomes" id="UP000600918"/>
    </source>
</evidence>
<dbReference type="EMBL" id="JACSDY010000002">
    <property type="protein sequence ID" value="KAF7434534.1"/>
    <property type="molecule type" value="Genomic_DNA"/>
</dbReference>
<organism evidence="2 3">
    <name type="scientific">Vespula pensylvanica</name>
    <name type="common">Western yellow jacket</name>
    <name type="synonym">Wasp</name>
    <dbReference type="NCBI Taxonomy" id="30213"/>
    <lineage>
        <taxon>Eukaryota</taxon>
        <taxon>Metazoa</taxon>
        <taxon>Ecdysozoa</taxon>
        <taxon>Arthropoda</taxon>
        <taxon>Hexapoda</taxon>
        <taxon>Insecta</taxon>
        <taxon>Pterygota</taxon>
        <taxon>Neoptera</taxon>
        <taxon>Endopterygota</taxon>
        <taxon>Hymenoptera</taxon>
        <taxon>Apocrita</taxon>
        <taxon>Aculeata</taxon>
        <taxon>Vespoidea</taxon>
        <taxon>Vespidae</taxon>
        <taxon>Vespinae</taxon>
        <taxon>Vespula</taxon>
    </lineage>
</organism>